<reference evidence="2 3" key="1">
    <citation type="submission" date="2022-12" db="EMBL/GenBank/DDBJ databases">
        <title>Genomic features and morphological characterization of a novel Knufia sp. strain isolated from spacecraft assembly facility.</title>
        <authorList>
            <person name="Teixeira M."/>
            <person name="Chander A.M."/>
            <person name="Stajich J.E."/>
            <person name="Venkateswaran K."/>
        </authorList>
    </citation>
    <scope>NUCLEOTIDE SEQUENCE [LARGE SCALE GENOMIC DNA]</scope>
    <source>
        <strain evidence="2 3">FJI-L2-BK-P2</strain>
    </source>
</reference>
<evidence type="ECO:0000256" key="1">
    <source>
        <dbReference type="SAM" id="MobiDB-lite"/>
    </source>
</evidence>
<proteinExistence type="predicted"/>
<feature type="region of interest" description="Disordered" evidence="1">
    <location>
        <begin position="503"/>
        <end position="531"/>
    </location>
</feature>
<organism evidence="2 3">
    <name type="scientific">Knufia fluminis</name>
    <dbReference type="NCBI Taxonomy" id="191047"/>
    <lineage>
        <taxon>Eukaryota</taxon>
        <taxon>Fungi</taxon>
        <taxon>Dikarya</taxon>
        <taxon>Ascomycota</taxon>
        <taxon>Pezizomycotina</taxon>
        <taxon>Eurotiomycetes</taxon>
        <taxon>Chaetothyriomycetidae</taxon>
        <taxon>Chaetothyriales</taxon>
        <taxon>Trichomeriaceae</taxon>
        <taxon>Knufia</taxon>
    </lineage>
</organism>
<dbReference type="SMART" id="SM00855">
    <property type="entry name" value="PGAM"/>
    <property type="match status" value="1"/>
</dbReference>
<protein>
    <recommendedName>
        <fullName evidence="4">Phosphoglycerate mutase family protein</fullName>
    </recommendedName>
</protein>
<feature type="compositionally biased region" description="Polar residues" evidence="1">
    <location>
        <begin position="503"/>
        <end position="522"/>
    </location>
</feature>
<dbReference type="Gene3D" id="3.40.50.1240">
    <property type="entry name" value="Phosphoglycerate mutase-like"/>
    <property type="match status" value="1"/>
</dbReference>
<gene>
    <name evidence="2" type="ORF">OHC33_003848</name>
</gene>
<comment type="caution">
    <text evidence="2">The sequence shown here is derived from an EMBL/GenBank/DDBJ whole genome shotgun (WGS) entry which is preliminary data.</text>
</comment>
<dbReference type="InterPro" id="IPR013078">
    <property type="entry name" value="His_Pase_superF_clade-1"/>
</dbReference>
<dbReference type="InterPro" id="IPR029033">
    <property type="entry name" value="His_PPase_superfam"/>
</dbReference>
<feature type="region of interest" description="Disordered" evidence="1">
    <location>
        <begin position="132"/>
        <end position="156"/>
    </location>
</feature>
<dbReference type="PANTHER" id="PTHR16469:SF27">
    <property type="entry name" value="UBIQUITIN-ASSOCIATED AND SH3 DOMAIN-CONTAINING BA-RELATED"/>
    <property type="match status" value="1"/>
</dbReference>
<evidence type="ECO:0000313" key="2">
    <source>
        <dbReference type="EMBL" id="KAK5955168.1"/>
    </source>
</evidence>
<dbReference type="AlphaFoldDB" id="A0AAN8F2G8"/>
<dbReference type="InterPro" id="IPR051710">
    <property type="entry name" value="Phosphatase_SH3-domain"/>
</dbReference>
<feature type="compositionally biased region" description="Polar residues" evidence="1">
    <location>
        <begin position="571"/>
        <end position="583"/>
    </location>
</feature>
<evidence type="ECO:0008006" key="4">
    <source>
        <dbReference type="Google" id="ProtNLM"/>
    </source>
</evidence>
<evidence type="ECO:0000313" key="3">
    <source>
        <dbReference type="Proteomes" id="UP001316803"/>
    </source>
</evidence>
<sequence length="637" mass="69075">MPKQPSAIIIVRHGTRLDQADKRWRDTAEHPYDPPLSYGGWIQCQTLGARIDRELASLEQLAAPIDPETEENGERPRKKRKVIIHTSPYKRCVQTSIAIAAGLRYPQPEQVRPLPMPFQRSSLSRTSTISVTLNGDAPTQPRNQPPTGEAEKLAKNSKIELKLDPYLGEWLSPSYFEDSKPPPSTDLIVERARETLTRPLEEIRGADLSAFLPVPESPEYDKENELAANASVEKGGLRAMAAAGHSLPHRTRATSFGVDRINGAQKLRQRSRTTNVYSPPVPQYSLAPQDPIPAGYVAHARDGCAEPDLTWDSAEMGWGDAGAFPEEWSTMHVRLRLGLQKMLAFYEDYKPTSSENGEKDVDEDIVLVLVTHQAGANALIRLMTGAPALHDVGVASLTLAVRRPVLRRPPSLANTSHSPLGYDRESRRNSRRGSLDLGLADEFEMRIIASTEHLRFGSNPLGLNSPRLGRSPAMSGRRMAGSDSLEGFSIGDPLGWRPSSFANLGRSTSQRGKIADTSSKPAMNTGLWGSPGISAVAKEPVDEGLKELPPMSPKSRPVTPVDTDSVPVSTLSSPTRSRSNTVQGAGLWGGSSANLAVRSGPGEGTWSSSSSGTLGTGSIGRARSPVKRRWTAVSNSP</sequence>
<feature type="compositionally biased region" description="Low complexity" evidence="1">
    <location>
        <begin position="604"/>
        <end position="613"/>
    </location>
</feature>
<dbReference type="CDD" id="cd07067">
    <property type="entry name" value="HP_PGM_like"/>
    <property type="match status" value="1"/>
</dbReference>
<name>A0AAN8F2G8_9EURO</name>
<feature type="compositionally biased region" description="Low complexity" evidence="1">
    <location>
        <begin position="557"/>
        <end position="570"/>
    </location>
</feature>
<dbReference type="EMBL" id="JAKLMC020000007">
    <property type="protein sequence ID" value="KAK5955168.1"/>
    <property type="molecule type" value="Genomic_DNA"/>
</dbReference>
<feature type="region of interest" description="Disordered" evidence="1">
    <location>
        <begin position="410"/>
        <end position="433"/>
    </location>
</feature>
<accession>A0AAN8F2G8</accession>
<keyword evidence="3" id="KW-1185">Reference proteome</keyword>
<dbReference type="SUPFAM" id="SSF53254">
    <property type="entry name" value="Phosphoglycerate mutase-like"/>
    <property type="match status" value="1"/>
</dbReference>
<dbReference type="Proteomes" id="UP001316803">
    <property type="component" value="Unassembled WGS sequence"/>
</dbReference>
<dbReference type="PANTHER" id="PTHR16469">
    <property type="entry name" value="UBIQUITIN-ASSOCIATED AND SH3 DOMAIN-CONTAINING BA-RELATED"/>
    <property type="match status" value="1"/>
</dbReference>
<feature type="region of interest" description="Disordered" evidence="1">
    <location>
        <begin position="548"/>
        <end position="637"/>
    </location>
</feature>